<evidence type="ECO:0000256" key="5">
    <source>
        <dbReference type="ARBA" id="ARBA00023242"/>
    </source>
</evidence>
<dbReference type="GO" id="GO:0003677">
    <property type="term" value="F:DNA binding"/>
    <property type="evidence" value="ECO:0007669"/>
    <property type="project" value="InterPro"/>
</dbReference>
<sequence>MSSLIRSSIKKTKKHPKSPNKDKEEPKQKRVKIAVDETQKSAKKSKGGSSRIKETITLQIQTDTASAPNLTTFPSGLPSDTDAVSFQNYTLGGNNNNNKKSKKAKVLLGKDDTCSYIAERATNRTSTALNKVAIGIYNPETKVLQLHPMTHLYRLSQRVNGYKSAISAAGNNTSAVDSYNERRAALFDAFGSTKKKRVLKSMAANVVAVDSMSEANDLMESIESFTQSGTAESSSNINHGGVDNNLSGTNTTPGNKTGAVADAFDEARQSFLPPFDADATNPYYVYSAKAMAGEEAWGQISRVVSACLHQDDPITALTSRGKWPTVCCDMLASMTMGPGTKDTDRIKCVVLMRHMLDFYKIMQDKRNFVHGSQEELTQILHLPAPICEHLLGTYTAPSYHHNKSGHHMSDRLKDKMLLSLLIVYVLGYGRGMKVSDIGPLCADCKLDVLQGCRLLREAGFVCKKKVGDTANGAFYSASLSVPLKFPPPIRVRAKK</sequence>
<evidence type="ECO:0000256" key="4">
    <source>
        <dbReference type="ARBA" id="ARBA00023163"/>
    </source>
</evidence>
<proteinExistence type="inferred from homology"/>
<evidence type="ECO:0000256" key="3">
    <source>
        <dbReference type="ARBA" id="ARBA00022478"/>
    </source>
</evidence>
<gene>
    <name evidence="7" type="ORF">LDAN0321_LOCUS3911</name>
</gene>
<feature type="region of interest" description="Disordered" evidence="6">
    <location>
        <begin position="1"/>
        <end position="54"/>
    </location>
</feature>
<accession>A0A7S2NX45</accession>
<comment type="similarity">
    <text evidence="2">Belongs to the eukaryotic RPA49/POLR1E RNA polymerase subunit family.</text>
</comment>
<reference evidence="7" key="1">
    <citation type="submission" date="2021-01" db="EMBL/GenBank/DDBJ databases">
        <authorList>
            <person name="Corre E."/>
            <person name="Pelletier E."/>
            <person name="Niang G."/>
            <person name="Scheremetjew M."/>
            <person name="Finn R."/>
            <person name="Kale V."/>
            <person name="Holt S."/>
            <person name="Cochrane G."/>
            <person name="Meng A."/>
            <person name="Brown T."/>
            <person name="Cohen L."/>
        </authorList>
    </citation>
    <scope>NUCLEOTIDE SEQUENCE</scope>
    <source>
        <strain evidence="7">B650</strain>
    </source>
</reference>
<feature type="compositionally biased region" description="Polar residues" evidence="6">
    <location>
        <begin position="225"/>
        <end position="255"/>
    </location>
</feature>
<feature type="compositionally biased region" description="Basic residues" evidence="6">
    <location>
        <begin position="8"/>
        <end position="18"/>
    </location>
</feature>
<organism evidence="7">
    <name type="scientific">Leptocylindrus danicus</name>
    <dbReference type="NCBI Taxonomy" id="163516"/>
    <lineage>
        <taxon>Eukaryota</taxon>
        <taxon>Sar</taxon>
        <taxon>Stramenopiles</taxon>
        <taxon>Ochrophyta</taxon>
        <taxon>Bacillariophyta</taxon>
        <taxon>Coscinodiscophyceae</taxon>
        <taxon>Chaetocerotophycidae</taxon>
        <taxon>Leptocylindrales</taxon>
        <taxon>Leptocylindraceae</taxon>
        <taxon>Leptocylindrus</taxon>
    </lineage>
</organism>
<dbReference type="PANTHER" id="PTHR14440">
    <property type="entry name" value="DNA-DIRECTED RNA POLYMERASE I SUBUNIT RPA49"/>
    <property type="match status" value="1"/>
</dbReference>
<evidence type="ECO:0000256" key="1">
    <source>
        <dbReference type="ARBA" id="ARBA00004604"/>
    </source>
</evidence>
<dbReference type="InterPro" id="IPR009668">
    <property type="entry name" value="RNA_pol-assoc_fac_A49-like"/>
</dbReference>
<dbReference type="GO" id="GO:0006351">
    <property type="term" value="P:DNA-templated transcription"/>
    <property type="evidence" value="ECO:0007669"/>
    <property type="project" value="InterPro"/>
</dbReference>
<evidence type="ECO:0000313" key="7">
    <source>
        <dbReference type="EMBL" id="CAD9563268.1"/>
    </source>
</evidence>
<evidence type="ECO:0008006" key="8">
    <source>
        <dbReference type="Google" id="ProtNLM"/>
    </source>
</evidence>
<feature type="region of interest" description="Disordered" evidence="6">
    <location>
        <begin position="225"/>
        <end position="258"/>
    </location>
</feature>
<feature type="compositionally biased region" description="Basic and acidic residues" evidence="6">
    <location>
        <begin position="19"/>
        <end position="40"/>
    </location>
</feature>
<evidence type="ECO:0000256" key="2">
    <source>
        <dbReference type="ARBA" id="ARBA00009430"/>
    </source>
</evidence>
<keyword evidence="4" id="KW-0804">Transcription</keyword>
<dbReference type="Pfam" id="PF06870">
    <property type="entry name" value="RNA_pol_I_A49"/>
    <property type="match status" value="1"/>
</dbReference>
<dbReference type="AlphaFoldDB" id="A0A7S2NX45"/>
<keyword evidence="3" id="KW-0240">DNA-directed RNA polymerase</keyword>
<protein>
    <recommendedName>
        <fullName evidence="8">DNA-directed RNA polymerase I subunit RPA49</fullName>
    </recommendedName>
</protein>
<comment type="subcellular location">
    <subcellularLocation>
        <location evidence="1">Nucleus</location>
        <location evidence="1">Nucleolus</location>
    </subcellularLocation>
</comment>
<dbReference type="GO" id="GO:0005730">
    <property type="term" value="C:nucleolus"/>
    <property type="evidence" value="ECO:0007669"/>
    <property type="project" value="UniProtKB-SubCell"/>
</dbReference>
<name>A0A7S2NX45_9STRA</name>
<dbReference type="EMBL" id="HBGY01006357">
    <property type="protein sequence ID" value="CAD9563268.1"/>
    <property type="molecule type" value="Transcribed_RNA"/>
</dbReference>
<dbReference type="GO" id="GO:0000428">
    <property type="term" value="C:DNA-directed RNA polymerase complex"/>
    <property type="evidence" value="ECO:0007669"/>
    <property type="project" value="UniProtKB-KW"/>
</dbReference>
<keyword evidence="5" id="KW-0539">Nucleus</keyword>
<evidence type="ECO:0000256" key="6">
    <source>
        <dbReference type="SAM" id="MobiDB-lite"/>
    </source>
</evidence>